<dbReference type="SUPFAM" id="SSF51064">
    <property type="entry name" value="Head domain of nucleotide exchange factor GrpE"/>
    <property type="match status" value="1"/>
</dbReference>
<dbReference type="VEuPathDB" id="TrichDB:TVAGG3_0528600"/>
<dbReference type="HAMAP" id="MF_01151">
    <property type="entry name" value="GrpE"/>
    <property type="match status" value="1"/>
</dbReference>
<keyword evidence="12" id="KW-1185">Reference proteome</keyword>
<comment type="subunit">
    <text evidence="3">Homodimer.</text>
</comment>
<evidence type="ECO:0000256" key="6">
    <source>
        <dbReference type="ARBA" id="ARBA00023186"/>
    </source>
</evidence>
<gene>
    <name evidence="11" type="ORF">TVAG_182340</name>
</gene>
<evidence type="ECO:0000256" key="4">
    <source>
        <dbReference type="ARBA" id="ARBA00022490"/>
    </source>
</evidence>
<reference evidence="11" key="2">
    <citation type="journal article" date="2007" name="Science">
        <title>Draft genome sequence of the sexually transmitted pathogen Trichomonas vaginalis.</title>
        <authorList>
            <person name="Carlton J.M."/>
            <person name="Hirt R.P."/>
            <person name="Silva J.C."/>
            <person name="Delcher A.L."/>
            <person name="Schatz M."/>
            <person name="Zhao Q."/>
            <person name="Wortman J.R."/>
            <person name="Bidwell S.L."/>
            <person name="Alsmark U.C.M."/>
            <person name="Besteiro S."/>
            <person name="Sicheritz-Ponten T."/>
            <person name="Noel C.J."/>
            <person name="Dacks J.B."/>
            <person name="Foster P.G."/>
            <person name="Simillion C."/>
            <person name="Van de Peer Y."/>
            <person name="Miranda-Saavedra D."/>
            <person name="Barton G.J."/>
            <person name="Westrop G.D."/>
            <person name="Mueller S."/>
            <person name="Dessi D."/>
            <person name="Fiori P.L."/>
            <person name="Ren Q."/>
            <person name="Paulsen I."/>
            <person name="Zhang H."/>
            <person name="Bastida-Corcuera F.D."/>
            <person name="Simoes-Barbosa A."/>
            <person name="Brown M.T."/>
            <person name="Hayes R.D."/>
            <person name="Mukherjee M."/>
            <person name="Okumura C.Y."/>
            <person name="Schneider R."/>
            <person name="Smith A.J."/>
            <person name="Vanacova S."/>
            <person name="Villalvazo M."/>
            <person name="Haas B.J."/>
            <person name="Pertea M."/>
            <person name="Feldblyum T.V."/>
            <person name="Utterback T.R."/>
            <person name="Shu C.L."/>
            <person name="Osoegawa K."/>
            <person name="de Jong P.J."/>
            <person name="Hrdy I."/>
            <person name="Horvathova L."/>
            <person name="Zubacova Z."/>
            <person name="Dolezal P."/>
            <person name="Malik S.B."/>
            <person name="Logsdon J.M. Jr."/>
            <person name="Henze K."/>
            <person name="Gupta A."/>
            <person name="Wang C.C."/>
            <person name="Dunne R.L."/>
            <person name="Upcroft J.A."/>
            <person name="Upcroft P."/>
            <person name="White O."/>
            <person name="Salzberg S.L."/>
            <person name="Tang P."/>
            <person name="Chiu C.-H."/>
            <person name="Lee Y.-S."/>
            <person name="Embley T.M."/>
            <person name="Coombs G.H."/>
            <person name="Mottram J.C."/>
            <person name="Tachezy J."/>
            <person name="Fraser-Liggett C.M."/>
            <person name="Johnson P.J."/>
        </authorList>
    </citation>
    <scope>NUCLEOTIDE SEQUENCE [LARGE SCALE GENOMIC DNA]</scope>
    <source>
        <strain evidence="11">G3</strain>
    </source>
</reference>
<dbReference type="PRINTS" id="PR00773">
    <property type="entry name" value="GRPEPROTEIN"/>
</dbReference>
<dbReference type="Gene3D" id="2.30.22.10">
    <property type="entry name" value="Head domain of nucleotide exchange factor GrpE"/>
    <property type="match status" value="1"/>
</dbReference>
<evidence type="ECO:0000256" key="10">
    <source>
        <dbReference type="SAM" id="MobiDB-lite"/>
    </source>
</evidence>
<dbReference type="Proteomes" id="UP000001542">
    <property type="component" value="Unassembled WGS sequence"/>
</dbReference>
<dbReference type="SMR" id="A2D8X2"/>
<dbReference type="GO" id="GO:0051087">
    <property type="term" value="F:protein-folding chaperone binding"/>
    <property type="evidence" value="ECO:0007669"/>
    <property type="project" value="InterPro"/>
</dbReference>
<dbReference type="InterPro" id="IPR013805">
    <property type="entry name" value="GrpE_CC"/>
</dbReference>
<dbReference type="FunCoup" id="A2D8X2">
    <property type="interactions" value="181"/>
</dbReference>
<dbReference type="InParanoid" id="A2D8X2"/>
<keyword evidence="6 7" id="KW-0143">Chaperone</keyword>
<evidence type="ECO:0000313" key="12">
    <source>
        <dbReference type="Proteomes" id="UP000001542"/>
    </source>
</evidence>
<keyword evidence="4" id="KW-0963">Cytoplasm</keyword>
<sequence length="191" mass="21542">MLSSLDCLPSTFMRTFAEKAAEATQKAAEKEVAKEKKPEEKPKPTYEELEKEIKDMHNRNLFLLAEVENARRRFARLEQEMETYAVTKLAKDLLPVADNMTRIINSGTKQAVKDAIAAVQLVDAEFHNIFKRFKVEKIVSKGQKFDPKLHDAIQMVDTRGSSPSGTIIDCTTEGYKIGDRLLRAAKVVVAK</sequence>
<evidence type="ECO:0000256" key="9">
    <source>
        <dbReference type="SAM" id="Coils"/>
    </source>
</evidence>
<feature type="region of interest" description="Disordered" evidence="10">
    <location>
        <begin position="23"/>
        <end position="46"/>
    </location>
</feature>
<dbReference type="GO" id="GO:0042803">
    <property type="term" value="F:protein homodimerization activity"/>
    <property type="evidence" value="ECO:0007669"/>
    <property type="project" value="InterPro"/>
</dbReference>
<keyword evidence="5" id="KW-0346">Stress response</keyword>
<comment type="similarity">
    <text evidence="2 8">Belongs to the GrpE family.</text>
</comment>
<dbReference type="RefSeq" id="XP_001583984.1">
    <property type="nucleotide sequence ID" value="XM_001583934.1"/>
</dbReference>
<dbReference type="PANTHER" id="PTHR21237">
    <property type="entry name" value="GRPE PROTEIN"/>
    <property type="match status" value="1"/>
</dbReference>
<name>A2D8X2_TRIV3</name>
<dbReference type="GO" id="GO:0006457">
    <property type="term" value="P:protein folding"/>
    <property type="evidence" value="ECO:0007669"/>
    <property type="project" value="InterPro"/>
</dbReference>
<evidence type="ECO:0000256" key="7">
    <source>
        <dbReference type="RuleBase" id="RU000640"/>
    </source>
</evidence>
<dbReference type="CDD" id="cd00446">
    <property type="entry name" value="GrpE"/>
    <property type="match status" value="1"/>
</dbReference>
<dbReference type="GO" id="GO:0000774">
    <property type="term" value="F:adenyl-nucleotide exchange factor activity"/>
    <property type="evidence" value="ECO:0000318"/>
    <property type="project" value="GO_Central"/>
</dbReference>
<dbReference type="InterPro" id="IPR000740">
    <property type="entry name" value="GrpE"/>
</dbReference>
<dbReference type="PROSITE" id="PS01071">
    <property type="entry name" value="GRPE"/>
    <property type="match status" value="1"/>
</dbReference>
<dbReference type="OrthoDB" id="201635at2759"/>
<dbReference type="VEuPathDB" id="TrichDB:TVAG_182340"/>
<dbReference type="SUPFAM" id="SSF58014">
    <property type="entry name" value="Coiled-coil domain of nucleotide exchange factor GrpE"/>
    <property type="match status" value="1"/>
</dbReference>
<evidence type="ECO:0000256" key="5">
    <source>
        <dbReference type="ARBA" id="ARBA00023016"/>
    </source>
</evidence>
<feature type="coiled-coil region" evidence="9">
    <location>
        <begin position="46"/>
        <end position="87"/>
    </location>
</feature>
<comment type="function">
    <text evidence="7">Essential component of the PAM complex, a complex required for the translocation of transit peptide-containing proteins from the inner membrane into the mitochondrial matrix in an ATP-dependent manner.</text>
</comment>
<dbReference type="GO" id="GO:0051082">
    <property type="term" value="F:unfolded protein binding"/>
    <property type="evidence" value="ECO:0000318"/>
    <property type="project" value="GO_Central"/>
</dbReference>
<evidence type="ECO:0000313" key="11">
    <source>
        <dbReference type="EMBL" id="EAY22998.1"/>
    </source>
</evidence>
<dbReference type="Gene3D" id="3.90.20.20">
    <property type="match status" value="1"/>
</dbReference>
<dbReference type="PANTHER" id="PTHR21237:SF23">
    <property type="entry name" value="GRPE PROTEIN HOMOLOG, MITOCHONDRIAL"/>
    <property type="match status" value="1"/>
</dbReference>
<comment type="subcellular location">
    <subcellularLocation>
        <location evidence="1">Cytoplasm</location>
    </subcellularLocation>
    <subcellularLocation>
        <location evidence="7">Mitochondrion matrix</location>
    </subcellularLocation>
</comment>
<dbReference type="KEGG" id="tva:5468559"/>
<protein>
    <recommendedName>
        <fullName evidence="7">GrpE protein homolog</fullName>
    </recommendedName>
</protein>
<dbReference type="AlphaFoldDB" id="A2D8X2"/>
<keyword evidence="7" id="KW-0496">Mitochondrion</keyword>
<accession>A2D8X2</accession>
<dbReference type="eggNOG" id="KOG3003">
    <property type="taxonomic scope" value="Eukaryota"/>
</dbReference>
<dbReference type="FunFam" id="2.30.22.10:FF:000001">
    <property type="entry name" value="Protein GrpE"/>
    <property type="match status" value="1"/>
</dbReference>
<evidence type="ECO:0000256" key="1">
    <source>
        <dbReference type="ARBA" id="ARBA00004496"/>
    </source>
</evidence>
<evidence type="ECO:0000256" key="8">
    <source>
        <dbReference type="RuleBase" id="RU004478"/>
    </source>
</evidence>
<proteinExistence type="inferred from homology"/>
<dbReference type="GO" id="GO:0030150">
    <property type="term" value="P:protein import into mitochondrial matrix"/>
    <property type="evidence" value="ECO:0000318"/>
    <property type="project" value="GO_Central"/>
</dbReference>
<evidence type="ECO:0000256" key="3">
    <source>
        <dbReference type="ARBA" id="ARBA00011738"/>
    </source>
</evidence>
<organism evidence="11 12">
    <name type="scientific">Trichomonas vaginalis (strain ATCC PRA-98 / G3)</name>
    <dbReference type="NCBI Taxonomy" id="412133"/>
    <lineage>
        <taxon>Eukaryota</taxon>
        <taxon>Metamonada</taxon>
        <taxon>Parabasalia</taxon>
        <taxon>Trichomonadida</taxon>
        <taxon>Trichomonadidae</taxon>
        <taxon>Trichomonas</taxon>
    </lineage>
</organism>
<dbReference type="Pfam" id="PF01025">
    <property type="entry name" value="GrpE"/>
    <property type="match status" value="1"/>
</dbReference>
<evidence type="ECO:0000256" key="2">
    <source>
        <dbReference type="ARBA" id="ARBA00009054"/>
    </source>
</evidence>
<dbReference type="GO" id="GO:0001405">
    <property type="term" value="C:PAM complex, Tim23 associated import motor"/>
    <property type="evidence" value="ECO:0000318"/>
    <property type="project" value="GO_Central"/>
</dbReference>
<dbReference type="EMBL" id="DS113180">
    <property type="protein sequence ID" value="EAY22998.1"/>
    <property type="molecule type" value="Genomic_DNA"/>
</dbReference>
<dbReference type="OMA" id="PHRHQAI"/>
<dbReference type="InterPro" id="IPR009012">
    <property type="entry name" value="GrpE_head"/>
</dbReference>
<reference evidence="11" key="1">
    <citation type="submission" date="2006-10" db="EMBL/GenBank/DDBJ databases">
        <authorList>
            <person name="Amadeo P."/>
            <person name="Zhao Q."/>
            <person name="Wortman J."/>
            <person name="Fraser-Liggett C."/>
            <person name="Carlton J."/>
        </authorList>
    </citation>
    <scope>NUCLEOTIDE SEQUENCE</scope>
    <source>
        <strain evidence="11">G3</strain>
    </source>
</reference>
<dbReference type="STRING" id="5722.A2D8X2"/>
<keyword evidence="9" id="KW-0175">Coiled coil</keyword>